<evidence type="ECO:0000313" key="1">
    <source>
        <dbReference type="EMBL" id="GFO41062.1"/>
    </source>
</evidence>
<keyword evidence="2" id="KW-1185">Reference proteome</keyword>
<evidence type="ECO:0000313" key="2">
    <source>
        <dbReference type="Proteomes" id="UP000735302"/>
    </source>
</evidence>
<accession>A0AAV4DAL0</accession>
<name>A0AAV4DAL0_9GAST</name>
<reference evidence="1 2" key="1">
    <citation type="journal article" date="2021" name="Elife">
        <title>Chloroplast acquisition without the gene transfer in kleptoplastic sea slugs, Plakobranchus ocellatus.</title>
        <authorList>
            <person name="Maeda T."/>
            <person name="Takahashi S."/>
            <person name="Yoshida T."/>
            <person name="Shimamura S."/>
            <person name="Takaki Y."/>
            <person name="Nagai Y."/>
            <person name="Toyoda A."/>
            <person name="Suzuki Y."/>
            <person name="Arimoto A."/>
            <person name="Ishii H."/>
            <person name="Satoh N."/>
            <person name="Nishiyama T."/>
            <person name="Hasebe M."/>
            <person name="Maruyama T."/>
            <person name="Minagawa J."/>
            <person name="Obokata J."/>
            <person name="Shigenobu S."/>
        </authorList>
    </citation>
    <scope>NUCLEOTIDE SEQUENCE [LARGE SCALE GENOMIC DNA]</scope>
</reference>
<organism evidence="1 2">
    <name type="scientific">Plakobranchus ocellatus</name>
    <dbReference type="NCBI Taxonomy" id="259542"/>
    <lineage>
        <taxon>Eukaryota</taxon>
        <taxon>Metazoa</taxon>
        <taxon>Spiralia</taxon>
        <taxon>Lophotrochozoa</taxon>
        <taxon>Mollusca</taxon>
        <taxon>Gastropoda</taxon>
        <taxon>Heterobranchia</taxon>
        <taxon>Euthyneura</taxon>
        <taxon>Panpulmonata</taxon>
        <taxon>Sacoglossa</taxon>
        <taxon>Placobranchoidea</taxon>
        <taxon>Plakobranchidae</taxon>
        <taxon>Plakobranchus</taxon>
    </lineage>
</organism>
<protein>
    <submittedName>
        <fullName evidence="1">Uncharacterized protein</fullName>
    </submittedName>
</protein>
<comment type="caution">
    <text evidence="1">The sequence shown here is derived from an EMBL/GenBank/DDBJ whole genome shotgun (WGS) entry which is preliminary data.</text>
</comment>
<sequence>MLQGCLETFTFDLQLEALNAAFYRREFEMSGACPFIDQLRTCLIQGATNMCNADMGTSVANIWDIAVGNQFAQFRCTQNFVQSRLYVKRALPMLSKRIAAISKLKLKK</sequence>
<dbReference type="EMBL" id="BLXT01007656">
    <property type="protein sequence ID" value="GFO41062.1"/>
    <property type="molecule type" value="Genomic_DNA"/>
</dbReference>
<proteinExistence type="predicted"/>
<gene>
    <name evidence="1" type="ORF">PoB_006756700</name>
</gene>
<dbReference type="Proteomes" id="UP000735302">
    <property type="component" value="Unassembled WGS sequence"/>
</dbReference>
<dbReference type="AlphaFoldDB" id="A0AAV4DAL0"/>